<dbReference type="EMBL" id="LFIW01000566">
    <property type="protein sequence ID" value="KZL85852.1"/>
    <property type="molecule type" value="Genomic_DNA"/>
</dbReference>
<dbReference type="AlphaFoldDB" id="A0A161Y8E8"/>
<protein>
    <submittedName>
        <fullName evidence="3">Uncharacterized protein</fullName>
    </submittedName>
</protein>
<keyword evidence="4" id="KW-1185">Reference proteome</keyword>
<comment type="caution">
    <text evidence="3">The sequence shown here is derived from an EMBL/GenBank/DDBJ whole genome shotgun (WGS) entry which is preliminary data.</text>
</comment>
<feature type="compositionally biased region" description="Basic and acidic residues" evidence="1">
    <location>
        <begin position="267"/>
        <end position="276"/>
    </location>
</feature>
<evidence type="ECO:0000256" key="1">
    <source>
        <dbReference type="SAM" id="MobiDB-lite"/>
    </source>
</evidence>
<keyword evidence="2" id="KW-0732">Signal</keyword>
<feature type="chain" id="PRO_5007829587" evidence="2">
    <location>
        <begin position="19"/>
        <end position="414"/>
    </location>
</feature>
<reference evidence="3 4" key="1">
    <citation type="submission" date="2015-06" db="EMBL/GenBank/DDBJ databases">
        <title>Survival trade-offs in plant roots during colonization by closely related pathogenic and mutualistic fungi.</title>
        <authorList>
            <person name="Hacquard S."/>
            <person name="Kracher B."/>
            <person name="Hiruma K."/>
            <person name="Weinman A."/>
            <person name="Muench P."/>
            <person name="Garrido Oter R."/>
            <person name="Ver Loren van Themaat E."/>
            <person name="Dallerey J.-F."/>
            <person name="Damm U."/>
            <person name="Henrissat B."/>
            <person name="Lespinet O."/>
            <person name="Thon M."/>
            <person name="Kemen E."/>
            <person name="McHardy A.C."/>
            <person name="Schulze-Lefert P."/>
            <person name="O'Connell R.J."/>
        </authorList>
    </citation>
    <scope>NUCLEOTIDE SEQUENCE [LARGE SCALE GENOMIC DNA]</scope>
    <source>
        <strain evidence="3 4">MAFF 238704</strain>
    </source>
</reference>
<proteinExistence type="predicted"/>
<evidence type="ECO:0000313" key="3">
    <source>
        <dbReference type="EMBL" id="KZL85852.1"/>
    </source>
</evidence>
<feature type="compositionally biased region" description="Low complexity" evidence="1">
    <location>
        <begin position="248"/>
        <end position="259"/>
    </location>
</feature>
<sequence>MLISRILIKATLAFGTLGLEVSTPAEGITVAITGNNQGVVDKTEPGISNVANVLSRDDLPPHDCDDILRRDITPEIDCSYSWENCGFDNHLEYHIRINAIGKTSPKWCDMMFHEVQRSINYHIRLESCDRTYKSNENGNGMEIVLTLPKPIPKFGEWRLNVEQVIKDNMCKGGPELNFWVNERCYRSSICRHRWWKRSLESELPGSLPAFASPPEEVESAFLSYAAPITATTFSTEPTMTKVVPQAETAPTTANHAAATNDYGTDNNPKDGLRPADRCPSPPEEDRTCDNVDRSLINSVGVHCSFVTGQGKDADMLDYKIAIDPTGQNTRCWCGQLLAAIHDRCTKGQVDWAYPLSKCNNKHTRNELGYGISINFYNNAWVVGDDNRGCIKAAIESTTCGIPTHFDRGGCFKSD</sequence>
<name>A0A161Y8E8_COLIC</name>
<evidence type="ECO:0000313" key="4">
    <source>
        <dbReference type="Proteomes" id="UP000076584"/>
    </source>
</evidence>
<feature type="region of interest" description="Disordered" evidence="1">
    <location>
        <begin position="248"/>
        <end position="289"/>
    </location>
</feature>
<organism evidence="3 4">
    <name type="scientific">Colletotrichum incanum</name>
    <name type="common">Soybean anthracnose fungus</name>
    <dbReference type="NCBI Taxonomy" id="1573173"/>
    <lineage>
        <taxon>Eukaryota</taxon>
        <taxon>Fungi</taxon>
        <taxon>Dikarya</taxon>
        <taxon>Ascomycota</taxon>
        <taxon>Pezizomycotina</taxon>
        <taxon>Sordariomycetes</taxon>
        <taxon>Hypocreomycetidae</taxon>
        <taxon>Glomerellales</taxon>
        <taxon>Glomerellaceae</taxon>
        <taxon>Colletotrichum</taxon>
        <taxon>Colletotrichum spaethianum species complex</taxon>
    </lineage>
</organism>
<dbReference type="Proteomes" id="UP000076584">
    <property type="component" value="Unassembled WGS sequence"/>
</dbReference>
<feature type="signal peptide" evidence="2">
    <location>
        <begin position="1"/>
        <end position="18"/>
    </location>
</feature>
<accession>A0A161Y8E8</accession>
<gene>
    <name evidence="3" type="ORF">CI238_05772</name>
</gene>
<evidence type="ECO:0000256" key="2">
    <source>
        <dbReference type="SAM" id="SignalP"/>
    </source>
</evidence>